<dbReference type="Pfam" id="PF09685">
    <property type="entry name" value="MamF_MmsF"/>
    <property type="match status" value="1"/>
</dbReference>
<proteinExistence type="predicted"/>
<feature type="transmembrane region" description="Helical" evidence="5">
    <location>
        <begin position="16"/>
        <end position="38"/>
    </location>
</feature>
<dbReference type="OrthoDB" id="9808930at2"/>
<sequence length="113" mass="12233">MNPNPAPAGTTDSNTFAVLTWVGTLIFGFIPPLIVFLVKKDDAYVLSHAKEALNWSITATLGYIACMVLTLVVIGAFLIPVVMVIHLVFCILGAVNASKGIDYKLPFNLRLIK</sequence>
<protein>
    <submittedName>
        <fullName evidence="6">DUF4870 domain-containing protein</fullName>
    </submittedName>
</protein>
<gene>
    <name evidence="6" type="ORF">FNU76_07080</name>
</gene>
<keyword evidence="7" id="KW-1185">Reference proteome</keyword>
<evidence type="ECO:0000256" key="1">
    <source>
        <dbReference type="ARBA" id="ARBA00004141"/>
    </source>
</evidence>
<dbReference type="EMBL" id="CP041730">
    <property type="protein sequence ID" value="QDQ26137.1"/>
    <property type="molecule type" value="Genomic_DNA"/>
</dbReference>
<comment type="subcellular location">
    <subcellularLocation>
        <location evidence="1">Membrane</location>
        <topology evidence="1">Multi-pass membrane protein</topology>
    </subcellularLocation>
</comment>
<dbReference type="InterPro" id="IPR019109">
    <property type="entry name" value="MamF_MmsF"/>
</dbReference>
<accession>A0A516SDA3</accession>
<dbReference type="Proteomes" id="UP000317550">
    <property type="component" value="Chromosome"/>
</dbReference>
<evidence type="ECO:0000313" key="7">
    <source>
        <dbReference type="Proteomes" id="UP000317550"/>
    </source>
</evidence>
<reference evidence="7" key="1">
    <citation type="submission" date="2019-07" db="EMBL/GenBank/DDBJ databases">
        <title>Chitinimonas sp. nov., isolated from Ny-Alesund, arctica soil.</title>
        <authorList>
            <person name="Xu Q."/>
            <person name="Peng F."/>
        </authorList>
    </citation>
    <scope>NUCLEOTIDE SEQUENCE [LARGE SCALE GENOMIC DNA]</scope>
    <source>
        <strain evidence="7">R3-44</strain>
    </source>
</reference>
<dbReference type="RefSeq" id="WP_144277536.1">
    <property type="nucleotide sequence ID" value="NZ_CP041730.1"/>
</dbReference>
<evidence type="ECO:0000256" key="2">
    <source>
        <dbReference type="ARBA" id="ARBA00022692"/>
    </source>
</evidence>
<keyword evidence="4 5" id="KW-0472">Membrane</keyword>
<dbReference type="KEGG" id="cari:FNU76_07080"/>
<keyword evidence="2 5" id="KW-0812">Transmembrane</keyword>
<evidence type="ECO:0000313" key="6">
    <source>
        <dbReference type="EMBL" id="QDQ26137.1"/>
    </source>
</evidence>
<feature type="transmembrane region" description="Helical" evidence="5">
    <location>
        <begin position="59"/>
        <end position="89"/>
    </location>
</feature>
<name>A0A516SDA3_9NEIS</name>
<evidence type="ECO:0000256" key="4">
    <source>
        <dbReference type="ARBA" id="ARBA00023136"/>
    </source>
</evidence>
<evidence type="ECO:0000256" key="5">
    <source>
        <dbReference type="SAM" id="Phobius"/>
    </source>
</evidence>
<organism evidence="6 7">
    <name type="scientific">Chitinimonas arctica</name>
    <dbReference type="NCBI Taxonomy" id="2594795"/>
    <lineage>
        <taxon>Bacteria</taxon>
        <taxon>Pseudomonadati</taxon>
        <taxon>Pseudomonadota</taxon>
        <taxon>Betaproteobacteria</taxon>
        <taxon>Neisseriales</taxon>
        <taxon>Chitinibacteraceae</taxon>
        <taxon>Chitinimonas</taxon>
    </lineage>
</organism>
<dbReference type="AlphaFoldDB" id="A0A516SDA3"/>
<keyword evidence="3 5" id="KW-1133">Transmembrane helix</keyword>
<evidence type="ECO:0000256" key="3">
    <source>
        <dbReference type="ARBA" id="ARBA00022989"/>
    </source>
</evidence>